<evidence type="ECO:0000256" key="2">
    <source>
        <dbReference type="ARBA" id="ARBA00022801"/>
    </source>
</evidence>
<accession>A0A1F2WFU6</accession>
<dbReference type="InterPro" id="IPR023365">
    <property type="entry name" value="Sortase_dom-sf"/>
</dbReference>
<dbReference type="AlphaFoldDB" id="A0A1F2WFU6"/>
<sequence length="276" mass="29634">MLRTSCVKQSLAATILVCLLFVSLGPAATYAGDSPAAGAPRLMRITPSQSQGVGRDITLALSFDRPMDLSSISEAVSFEPPLAFTVSGEAECLIVPSGLLEGDRQYTFRLQAGKAHDLDSEICADGLEMNFTTRNDASYLAVPDMAFEEGILEGKDAQGVVSALGFGVGHYPGAGRPGAGNLVLMAHASAQISFPFNHLQELKAGAEMRVRYAGRTYVYQINETMVVSESDMWILDEQDYPMLTIFVCSGPDGRPSPTFHPPYRYVIRAALTSANP</sequence>
<protein>
    <recommendedName>
        <fullName evidence="5">SbsA Ig-like domain-containing protein</fullName>
    </recommendedName>
</protein>
<keyword evidence="2" id="KW-0378">Hydrolase</keyword>
<dbReference type="SUPFAM" id="SSF63817">
    <property type="entry name" value="Sortase"/>
    <property type="match status" value="1"/>
</dbReference>
<evidence type="ECO:0000313" key="6">
    <source>
        <dbReference type="EMBL" id="OFW55719.1"/>
    </source>
</evidence>
<comment type="caution">
    <text evidence="6">The sequence shown here is derived from an EMBL/GenBank/DDBJ whole genome shotgun (WGS) entry which is preliminary data.</text>
</comment>
<dbReference type="Pfam" id="PF04203">
    <property type="entry name" value="Sortase"/>
    <property type="match status" value="1"/>
</dbReference>
<keyword evidence="1 4" id="KW-0732">Signal</keyword>
<evidence type="ECO:0000259" key="5">
    <source>
        <dbReference type="Pfam" id="PF13205"/>
    </source>
</evidence>
<gene>
    <name evidence="6" type="ORF">A2Y75_05965</name>
</gene>
<dbReference type="Gene3D" id="2.40.260.10">
    <property type="entry name" value="Sortase"/>
    <property type="match status" value="1"/>
</dbReference>
<name>A0A1F2WFU6_9ACTN</name>
<dbReference type="InterPro" id="IPR032812">
    <property type="entry name" value="SbsA_Ig"/>
</dbReference>
<reference evidence="6 7" key="1">
    <citation type="journal article" date="2016" name="Nat. Commun.">
        <title>Thousands of microbial genomes shed light on interconnected biogeochemical processes in an aquifer system.</title>
        <authorList>
            <person name="Anantharaman K."/>
            <person name="Brown C.T."/>
            <person name="Hug L.A."/>
            <person name="Sharon I."/>
            <person name="Castelle C.J."/>
            <person name="Probst A.J."/>
            <person name="Thomas B.C."/>
            <person name="Singh A."/>
            <person name="Wilkins M.J."/>
            <person name="Karaoz U."/>
            <person name="Brodie E.L."/>
            <person name="Williams K.H."/>
            <person name="Hubbard S.S."/>
            <person name="Banfield J.F."/>
        </authorList>
    </citation>
    <scope>NUCLEOTIDE SEQUENCE [LARGE SCALE GENOMIC DNA]</scope>
</reference>
<feature type="signal peptide" evidence="4">
    <location>
        <begin position="1"/>
        <end position="31"/>
    </location>
</feature>
<feature type="chain" id="PRO_5039287416" description="SbsA Ig-like domain-containing protein" evidence="4">
    <location>
        <begin position="32"/>
        <end position="276"/>
    </location>
</feature>
<dbReference type="Pfam" id="PF13205">
    <property type="entry name" value="Big_5"/>
    <property type="match status" value="1"/>
</dbReference>
<feature type="active site" description="Proton donor/acceptor" evidence="3">
    <location>
        <position position="187"/>
    </location>
</feature>
<feature type="active site" description="Acyl-thioester intermediate" evidence="3">
    <location>
        <position position="248"/>
    </location>
</feature>
<dbReference type="STRING" id="1797197.A2Y75_05965"/>
<dbReference type="GO" id="GO:0016787">
    <property type="term" value="F:hydrolase activity"/>
    <property type="evidence" value="ECO:0007669"/>
    <property type="project" value="UniProtKB-KW"/>
</dbReference>
<dbReference type="InterPro" id="IPR005754">
    <property type="entry name" value="Sortase"/>
</dbReference>
<evidence type="ECO:0000256" key="1">
    <source>
        <dbReference type="ARBA" id="ARBA00022729"/>
    </source>
</evidence>
<evidence type="ECO:0000313" key="7">
    <source>
        <dbReference type="Proteomes" id="UP000177876"/>
    </source>
</evidence>
<feature type="domain" description="SbsA Ig-like" evidence="5">
    <location>
        <begin position="39"/>
        <end position="133"/>
    </location>
</feature>
<dbReference type="Proteomes" id="UP000177876">
    <property type="component" value="Unassembled WGS sequence"/>
</dbReference>
<dbReference type="EMBL" id="MELK01000052">
    <property type="protein sequence ID" value="OFW55719.1"/>
    <property type="molecule type" value="Genomic_DNA"/>
</dbReference>
<evidence type="ECO:0000256" key="3">
    <source>
        <dbReference type="PIRSR" id="PIRSR605754-1"/>
    </source>
</evidence>
<organism evidence="6 7">
    <name type="scientific">Candidatus Solincola sediminis</name>
    <dbReference type="NCBI Taxonomy" id="1797199"/>
    <lineage>
        <taxon>Bacteria</taxon>
        <taxon>Bacillati</taxon>
        <taxon>Actinomycetota</taxon>
        <taxon>Candidatus Geothermincolia</taxon>
        <taxon>Candidatus Geothermincolales</taxon>
        <taxon>Candidatus Geothermincolaceae</taxon>
        <taxon>Candidatus Solincola</taxon>
    </lineage>
</organism>
<evidence type="ECO:0000256" key="4">
    <source>
        <dbReference type="SAM" id="SignalP"/>
    </source>
</evidence>
<proteinExistence type="predicted"/>